<protein>
    <submittedName>
        <fullName evidence="3">Uncharacterized protein</fullName>
    </submittedName>
</protein>
<reference evidence="3" key="2">
    <citation type="submission" date="2020-05" db="UniProtKB">
        <authorList>
            <consortium name="EnsemblMetazoa"/>
        </authorList>
    </citation>
    <scope>IDENTIFICATION</scope>
    <source>
        <strain evidence="3">LVP_AGWG</strain>
    </source>
</reference>
<dbReference type="EnsemblMetazoa" id="AAEL007990-RF">
    <property type="protein sequence ID" value="AAEL007990-PF"/>
    <property type="gene ID" value="AAEL007990"/>
</dbReference>
<feature type="compositionally biased region" description="Low complexity" evidence="2">
    <location>
        <begin position="507"/>
        <end position="517"/>
    </location>
</feature>
<feature type="compositionally biased region" description="Basic and acidic residues" evidence="2">
    <location>
        <begin position="214"/>
        <end position="225"/>
    </location>
</feature>
<dbReference type="OrthoDB" id="9932926at2759"/>
<organism evidence="3 4">
    <name type="scientific">Aedes aegypti</name>
    <name type="common">Yellowfever mosquito</name>
    <name type="synonym">Culex aegypti</name>
    <dbReference type="NCBI Taxonomy" id="7159"/>
    <lineage>
        <taxon>Eukaryota</taxon>
        <taxon>Metazoa</taxon>
        <taxon>Ecdysozoa</taxon>
        <taxon>Arthropoda</taxon>
        <taxon>Hexapoda</taxon>
        <taxon>Insecta</taxon>
        <taxon>Pterygota</taxon>
        <taxon>Neoptera</taxon>
        <taxon>Endopterygota</taxon>
        <taxon>Diptera</taxon>
        <taxon>Nematocera</taxon>
        <taxon>Culicoidea</taxon>
        <taxon>Culicidae</taxon>
        <taxon>Culicinae</taxon>
        <taxon>Aedini</taxon>
        <taxon>Aedes</taxon>
        <taxon>Stegomyia</taxon>
    </lineage>
</organism>
<feature type="compositionally biased region" description="Basic and acidic residues" evidence="2">
    <location>
        <begin position="152"/>
        <end position="165"/>
    </location>
</feature>
<evidence type="ECO:0000256" key="2">
    <source>
        <dbReference type="SAM" id="MobiDB-lite"/>
    </source>
</evidence>
<dbReference type="Gene3D" id="3.40.30.10">
    <property type="entry name" value="Glutaredoxin"/>
    <property type="match status" value="1"/>
</dbReference>
<proteinExistence type="inferred from homology"/>
<dbReference type="CDD" id="cd03030">
    <property type="entry name" value="GRX_SH3BGR"/>
    <property type="match status" value="1"/>
</dbReference>
<feature type="compositionally biased region" description="Acidic residues" evidence="2">
    <location>
        <begin position="551"/>
        <end position="563"/>
    </location>
</feature>
<dbReference type="PANTHER" id="PTHR12232:SF15">
    <property type="entry name" value="SH3 DOMAIN-BINDING GLUTAMIC ACID-RICH PROTEIN HOMOLOG"/>
    <property type="match status" value="1"/>
</dbReference>
<dbReference type="SUPFAM" id="SSF52833">
    <property type="entry name" value="Thioredoxin-like"/>
    <property type="match status" value="1"/>
</dbReference>
<feature type="compositionally biased region" description="Basic and acidic residues" evidence="2">
    <location>
        <begin position="462"/>
        <end position="479"/>
    </location>
</feature>
<comment type="similarity">
    <text evidence="1">Belongs to the SH3BGR family.</text>
</comment>
<keyword evidence="4" id="KW-1185">Reference proteome</keyword>
<dbReference type="GO" id="GO:0005737">
    <property type="term" value="C:cytoplasm"/>
    <property type="evidence" value="ECO:0007669"/>
    <property type="project" value="TreeGrafter"/>
</dbReference>
<feature type="compositionally biased region" description="Basic and acidic residues" evidence="2">
    <location>
        <begin position="172"/>
        <end position="188"/>
    </location>
</feature>
<reference evidence="3 4" key="1">
    <citation type="submission" date="2017-06" db="EMBL/GenBank/DDBJ databases">
        <title>Aedes aegypti genome working group (AGWG) sequencing and assembly.</title>
        <authorList>
            <consortium name="Aedes aegypti Genome Working Group (AGWG)"/>
            <person name="Matthews B.J."/>
        </authorList>
    </citation>
    <scope>NUCLEOTIDE SEQUENCE [LARGE SCALE GENOMIC DNA]</scope>
    <source>
        <strain evidence="3 4">LVP_AGWG</strain>
    </source>
</reference>
<gene>
    <name evidence="3" type="primary">5569899</name>
</gene>
<feature type="compositionally biased region" description="Polar residues" evidence="2">
    <location>
        <begin position="132"/>
        <end position="141"/>
    </location>
</feature>
<feature type="compositionally biased region" description="Basic and acidic residues" evidence="2">
    <location>
        <begin position="196"/>
        <end position="206"/>
    </location>
</feature>
<feature type="region of interest" description="Disordered" evidence="2">
    <location>
        <begin position="105"/>
        <end position="563"/>
    </location>
</feature>
<dbReference type="PANTHER" id="PTHR12232">
    <property type="entry name" value="SH3 DOMAIN-BINDING GLUTAMIC ACID-RICH-LIKE PROTEIN"/>
    <property type="match status" value="1"/>
</dbReference>
<accession>A0A6I8TAH2</accession>
<dbReference type="InterPro" id="IPR036249">
    <property type="entry name" value="Thioredoxin-like_sf"/>
</dbReference>
<dbReference type="AlphaFoldDB" id="A0A6I8TAH2"/>
<evidence type="ECO:0000313" key="4">
    <source>
        <dbReference type="Proteomes" id="UP000008820"/>
    </source>
</evidence>
<dbReference type="Proteomes" id="UP000008820">
    <property type="component" value="Chromosome 2"/>
</dbReference>
<name>A0A6I8TAH2_AEDAE</name>
<feature type="compositionally biased region" description="Acidic residues" evidence="2">
    <location>
        <begin position="441"/>
        <end position="453"/>
    </location>
</feature>
<dbReference type="InterPro" id="IPR051033">
    <property type="entry name" value="SH3BGR"/>
</dbReference>
<evidence type="ECO:0000313" key="3">
    <source>
        <dbReference type="EnsemblMetazoa" id="AAEL007990-PF"/>
    </source>
</evidence>
<feature type="compositionally biased region" description="Basic and acidic residues" evidence="2">
    <location>
        <begin position="378"/>
        <end position="387"/>
    </location>
</feature>
<feature type="compositionally biased region" description="Acidic residues" evidence="2">
    <location>
        <begin position="521"/>
        <end position="543"/>
    </location>
</feature>
<dbReference type="Pfam" id="PF04908">
    <property type="entry name" value="SH3BGR"/>
    <property type="match status" value="1"/>
</dbReference>
<evidence type="ECO:0000256" key="1">
    <source>
        <dbReference type="ARBA" id="ARBA00007764"/>
    </source>
</evidence>
<feature type="compositionally biased region" description="Polar residues" evidence="2">
    <location>
        <begin position="484"/>
        <end position="496"/>
    </location>
</feature>
<sequence>MVIKVYISGMSGSKEVKKRQQRVTMILDSKHIPYTIIDITEPGQEAEKDFMQKNAEHNGATISDQNPRHPLPPQMFNDAEYCGDYDDFDLANEVDNLEVFLKMEAPKPATESTSEVSEEGQQKNGTGDADQDQQSQVTATAVASAENDDEDKENKTEEGANEHNDITINEQTTKDKSDTKEDGDKDAARQIGGATDEEKPKLEHVEAAAMDVEDTSHHKQKKLSEGEEQSDDEIVEEKTTENYDEANSDEKIEEPMSVDEEDKVSVEDSSETAIKETAPLLEADENQEVTEEDTKLSSKETSELEAADQISVKNSEETEEVNDSVEAEEVNSKDQKSENYIPNLEKEDNEEPMILDEDSKSALPVGDEANQNIEEESAEKPTERNDETEQQSPVENEELASPIDEHEHVDGATDLQPRVETAKDPPPENDEIDPESTVIEAGDDDDDESDSDEPVSVMEVAKAVEDSEVEETHLDRPVEEETTGQDTVDSKTNSSDVHGEDDDLAEQRALLEAAAAMGEREDAEEEEVDHQAEEDVEIAEEDDVSGKLVDTDDPMLAEQEQEE</sequence>
<feature type="compositionally biased region" description="Acidic residues" evidence="2">
    <location>
        <begin position="282"/>
        <end position="291"/>
    </location>
</feature>
<feature type="compositionally biased region" description="Acidic residues" evidence="2">
    <location>
        <begin position="347"/>
        <end position="356"/>
    </location>
</feature>
<dbReference type="InterPro" id="IPR006993">
    <property type="entry name" value="Glut_rich_SH3-bd"/>
</dbReference>
<feature type="compositionally biased region" description="Basic and acidic residues" evidence="2">
    <location>
        <begin position="292"/>
        <end position="302"/>
    </location>
</feature>
<feature type="compositionally biased region" description="Acidic residues" evidence="2">
    <location>
        <begin position="317"/>
        <end position="329"/>
    </location>
</feature>
<feature type="compositionally biased region" description="Acidic residues" evidence="2">
    <location>
        <begin position="226"/>
        <end position="235"/>
    </location>
</feature>
<dbReference type="InParanoid" id="A0A6I8TAH2"/>